<proteinExistence type="predicted"/>
<dbReference type="AlphaFoldDB" id="A0A183JXV8"/>
<dbReference type="Proteomes" id="UP000279833">
    <property type="component" value="Unassembled WGS sequence"/>
</dbReference>
<keyword evidence="3" id="KW-1185">Reference proteome</keyword>
<feature type="region of interest" description="Disordered" evidence="1">
    <location>
        <begin position="1"/>
        <end position="41"/>
    </location>
</feature>
<evidence type="ECO:0000313" key="3">
    <source>
        <dbReference type="Proteomes" id="UP000279833"/>
    </source>
</evidence>
<sequence>MSAQHPHVTPLLSVDSTRYSQRRPARTLHSTPPPRTRLPQL</sequence>
<evidence type="ECO:0000313" key="2">
    <source>
        <dbReference type="EMBL" id="VDP26730.1"/>
    </source>
</evidence>
<reference evidence="4" key="1">
    <citation type="submission" date="2016-06" db="UniProtKB">
        <authorList>
            <consortium name="WormBaseParasite"/>
        </authorList>
    </citation>
    <scope>IDENTIFICATION</scope>
</reference>
<accession>A0A183JXV8</accession>
<protein>
    <submittedName>
        <fullName evidence="2 4">Uncharacterized protein</fullName>
    </submittedName>
</protein>
<reference evidence="2 3" key="2">
    <citation type="submission" date="2018-11" db="EMBL/GenBank/DDBJ databases">
        <authorList>
            <consortium name="Pathogen Informatics"/>
        </authorList>
    </citation>
    <scope>NUCLEOTIDE SEQUENCE [LARGE SCALE GENOMIC DNA]</scope>
    <source>
        <strain evidence="2">Dakar</strain>
        <strain evidence="3">Dakar, Senegal</strain>
    </source>
</reference>
<evidence type="ECO:0000313" key="4">
    <source>
        <dbReference type="WBParaSite" id="SCUD_0000755601-mRNA-1"/>
    </source>
</evidence>
<organism evidence="4">
    <name type="scientific">Schistosoma curassoni</name>
    <dbReference type="NCBI Taxonomy" id="6186"/>
    <lineage>
        <taxon>Eukaryota</taxon>
        <taxon>Metazoa</taxon>
        <taxon>Spiralia</taxon>
        <taxon>Lophotrochozoa</taxon>
        <taxon>Platyhelminthes</taxon>
        <taxon>Trematoda</taxon>
        <taxon>Digenea</taxon>
        <taxon>Strigeidida</taxon>
        <taxon>Schistosomatoidea</taxon>
        <taxon>Schistosomatidae</taxon>
        <taxon>Schistosoma</taxon>
    </lineage>
</organism>
<evidence type="ECO:0000256" key="1">
    <source>
        <dbReference type="SAM" id="MobiDB-lite"/>
    </source>
</evidence>
<name>A0A183JXV8_9TREM</name>
<dbReference type="WBParaSite" id="SCUD_0000755601-mRNA-1">
    <property type="protein sequence ID" value="SCUD_0000755601-mRNA-1"/>
    <property type="gene ID" value="SCUD_0000755601"/>
</dbReference>
<feature type="compositionally biased region" description="Pro residues" evidence="1">
    <location>
        <begin position="31"/>
        <end position="41"/>
    </location>
</feature>
<dbReference type="EMBL" id="UZAK01032384">
    <property type="protein sequence ID" value="VDP26730.1"/>
    <property type="molecule type" value="Genomic_DNA"/>
</dbReference>
<gene>
    <name evidence="2" type="ORF">SCUD_LOCUS7556</name>
</gene>